<dbReference type="EMBL" id="AP017313">
    <property type="protein sequence ID" value="BAU56201.1"/>
    <property type="molecule type" value="Genomic_DNA"/>
</dbReference>
<dbReference type="Gene3D" id="3.10.450.50">
    <property type="match status" value="1"/>
</dbReference>
<dbReference type="KEGG" id="mgot:MgSA37_04398"/>
<dbReference type="SUPFAM" id="SSF54427">
    <property type="entry name" value="NTF2-like"/>
    <property type="match status" value="1"/>
</dbReference>
<name>A0A120MZ08_9SPHI</name>
<reference evidence="1 2" key="1">
    <citation type="submission" date="2015-12" db="EMBL/GenBank/DDBJ databases">
        <title>Genome sequence of Mucilaginibacter gotjawali.</title>
        <authorList>
            <person name="Lee J.S."/>
            <person name="Lee K.C."/>
            <person name="Kim K.K."/>
            <person name="Lee B.W."/>
        </authorList>
    </citation>
    <scope>NUCLEOTIDE SEQUENCE [LARGE SCALE GENOMIC DNA]</scope>
    <source>
        <strain evidence="1 2">SA3-7</strain>
    </source>
</reference>
<dbReference type="Proteomes" id="UP000218263">
    <property type="component" value="Chromosome"/>
</dbReference>
<dbReference type="InterPro" id="IPR032710">
    <property type="entry name" value="NTF2-like_dom_sf"/>
</dbReference>
<evidence type="ECO:0000313" key="2">
    <source>
        <dbReference type="Proteomes" id="UP000218263"/>
    </source>
</evidence>
<dbReference type="GO" id="GO:0016853">
    <property type="term" value="F:isomerase activity"/>
    <property type="evidence" value="ECO:0007669"/>
    <property type="project" value="UniProtKB-KW"/>
</dbReference>
<sequence>MNKQVVFYFAGAINSHDVDRICSMMTEEHTFVDAHGNRVEGRDKMKAGWNAYFQLFPDYHIELTDIFENNGTVAAFGFAGGTYKGYKTPNNQNYWRLPAAWKAIVEDGKIKLWQVYADTKVVFEVMGKNG</sequence>
<dbReference type="InterPro" id="IPR037401">
    <property type="entry name" value="SnoaL-like"/>
</dbReference>
<dbReference type="AlphaFoldDB" id="A0A120MZ08"/>
<evidence type="ECO:0000313" key="1">
    <source>
        <dbReference type="EMBL" id="BAU56201.1"/>
    </source>
</evidence>
<dbReference type="Pfam" id="PF12680">
    <property type="entry name" value="SnoaL_2"/>
    <property type="match status" value="1"/>
</dbReference>
<proteinExistence type="predicted"/>
<dbReference type="RefSeq" id="WP_157750672.1">
    <property type="nucleotide sequence ID" value="NZ_AP017313.1"/>
</dbReference>
<gene>
    <name evidence="1" type="ORF">MgSA37_04398</name>
</gene>
<organism evidence="1 2">
    <name type="scientific">Mucilaginibacter gotjawali</name>
    <dbReference type="NCBI Taxonomy" id="1550579"/>
    <lineage>
        <taxon>Bacteria</taxon>
        <taxon>Pseudomonadati</taxon>
        <taxon>Bacteroidota</taxon>
        <taxon>Sphingobacteriia</taxon>
        <taxon>Sphingobacteriales</taxon>
        <taxon>Sphingobacteriaceae</taxon>
        <taxon>Mucilaginibacter</taxon>
    </lineage>
</organism>
<keyword evidence="2" id="KW-1185">Reference proteome</keyword>
<accession>A0A120MZ08</accession>
<dbReference type="OrthoDB" id="1093013at2"/>
<protein>
    <submittedName>
        <fullName evidence="1">SnoaL-like domain protein</fullName>
    </submittedName>
</protein>